<keyword evidence="4" id="KW-1185">Reference proteome</keyword>
<gene>
    <name evidence="3" type="ORF">N7541_009437</name>
</gene>
<dbReference type="InterPro" id="IPR007219">
    <property type="entry name" value="XnlR_reg_dom"/>
</dbReference>
<sequence length="579" mass="65252">MTHLASPPAASLSTTTASLAQQQNADAGPSIFSFGGVDYTEEELGCDEKLLTIGFVGEHSEIAWLYRLKRDLDEDNPTPIKEPLGCDAISSVNYLQDNSEFLVLDHVDLARRPPQIVADRLVDAYFNAVHPAFPLIGKSLFLNQYQSFYSKPNSESSKRWLALLNLILAIAARHLYLIDQPQPDREDHRTFFARAWRLSVGNVALLDHPDLQQVQVEGLAALYLLSVGQVNRSWKTIGIAIRSAMTMGLNLRSESESVPYFSKELRYRLWWALSMLDTILCEMTGHPLSIRETFCTTPLPVPLMEEDLSDARIMQAITDQGTQGAFLTSLLSKRNTDLPWQGIGNTTEPRATLATRNIMKPNASLFLLYAVELDQLLRKAIENLYAHKAMRQSWDEIETAISTFNSHADDWLSRLPAEFDFTTSNTTQTFTQHRANLAFRFYATKLIITQPSLRRLSLQSSEARSPAATCDNIAAICVQTACQMVDFLPEEADRVWLYSVAPWWCIVHNIMQSITVLLIELFARTHSGTPRTASITHRVKKATRWLKEMSAKDPSSQRAWLVCMDILSRHGSKFGLDLN</sequence>
<comment type="caution">
    <text evidence="3">The sequence shown here is derived from an EMBL/GenBank/DDBJ whole genome shotgun (WGS) entry which is preliminary data.</text>
</comment>
<organism evidence="3 4">
    <name type="scientific">Penicillium brevicompactum</name>
    <dbReference type="NCBI Taxonomy" id="5074"/>
    <lineage>
        <taxon>Eukaryota</taxon>
        <taxon>Fungi</taxon>
        <taxon>Dikarya</taxon>
        <taxon>Ascomycota</taxon>
        <taxon>Pezizomycotina</taxon>
        <taxon>Eurotiomycetes</taxon>
        <taxon>Eurotiomycetidae</taxon>
        <taxon>Eurotiales</taxon>
        <taxon>Aspergillaceae</taxon>
        <taxon>Penicillium</taxon>
    </lineage>
</organism>
<accession>A0A9W9QSQ3</accession>
<dbReference type="InterPro" id="IPR053230">
    <property type="entry name" value="Trans_reg_galc"/>
</dbReference>
<dbReference type="GO" id="GO:0006351">
    <property type="term" value="P:DNA-templated transcription"/>
    <property type="evidence" value="ECO:0007669"/>
    <property type="project" value="InterPro"/>
</dbReference>
<dbReference type="GO" id="GO:0003677">
    <property type="term" value="F:DNA binding"/>
    <property type="evidence" value="ECO:0007669"/>
    <property type="project" value="InterPro"/>
</dbReference>
<dbReference type="Pfam" id="PF04082">
    <property type="entry name" value="Fungal_trans"/>
    <property type="match status" value="1"/>
</dbReference>
<feature type="domain" description="Xylanolytic transcriptional activator regulatory" evidence="2">
    <location>
        <begin position="233"/>
        <end position="306"/>
    </location>
</feature>
<dbReference type="PANTHER" id="PTHR47654:SF1">
    <property type="entry name" value="ZN(II)2CYS6 TRANSCRIPTION FACTOR (EUROFUNG)"/>
    <property type="match status" value="1"/>
</dbReference>
<dbReference type="PANTHER" id="PTHR47654">
    <property type="entry name" value="ZN(II)2CYS6 TRANSCRIPTION FACTOR (EUROFUNG)-RELATED"/>
    <property type="match status" value="1"/>
</dbReference>
<reference evidence="3" key="2">
    <citation type="journal article" date="2023" name="IMA Fungus">
        <title>Comparative genomic study of the Penicillium genus elucidates a diverse pangenome and 15 lateral gene transfer events.</title>
        <authorList>
            <person name="Petersen C."/>
            <person name="Sorensen T."/>
            <person name="Nielsen M.R."/>
            <person name="Sondergaard T.E."/>
            <person name="Sorensen J.L."/>
            <person name="Fitzpatrick D.A."/>
            <person name="Frisvad J.C."/>
            <person name="Nielsen K.L."/>
        </authorList>
    </citation>
    <scope>NUCLEOTIDE SEQUENCE</scope>
    <source>
        <strain evidence="3">IBT 35675</strain>
    </source>
</reference>
<dbReference type="GO" id="GO:0008270">
    <property type="term" value="F:zinc ion binding"/>
    <property type="evidence" value="ECO:0007669"/>
    <property type="project" value="InterPro"/>
</dbReference>
<dbReference type="Proteomes" id="UP001148299">
    <property type="component" value="Unassembled WGS sequence"/>
</dbReference>
<keyword evidence="1" id="KW-0539">Nucleus</keyword>
<dbReference type="SMART" id="SM00906">
    <property type="entry name" value="Fungal_trans"/>
    <property type="match status" value="1"/>
</dbReference>
<proteinExistence type="predicted"/>
<reference evidence="3" key="1">
    <citation type="submission" date="2022-12" db="EMBL/GenBank/DDBJ databases">
        <authorList>
            <person name="Petersen C."/>
        </authorList>
    </citation>
    <scope>NUCLEOTIDE SEQUENCE</scope>
    <source>
        <strain evidence="3">IBT 35675</strain>
    </source>
</reference>
<evidence type="ECO:0000259" key="2">
    <source>
        <dbReference type="SMART" id="SM00906"/>
    </source>
</evidence>
<protein>
    <recommendedName>
        <fullName evidence="2">Xylanolytic transcriptional activator regulatory domain-containing protein</fullName>
    </recommendedName>
</protein>
<name>A0A9W9QSQ3_PENBR</name>
<evidence type="ECO:0000313" key="4">
    <source>
        <dbReference type="Proteomes" id="UP001148299"/>
    </source>
</evidence>
<evidence type="ECO:0000313" key="3">
    <source>
        <dbReference type="EMBL" id="KAJ5340313.1"/>
    </source>
</evidence>
<dbReference type="CDD" id="cd12148">
    <property type="entry name" value="fungal_TF_MHR"/>
    <property type="match status" value="1"/>
</dbReference>
<evidence type="ECO:0000256" key="1">
    <source>
        <dbReference type="ARBA" id="ARBA00023242"/>
    </source>
</evidence>
<dbReference type="AlphaFoldDB" id="A0A9W9QSQ3"/>
<dbReference type="EMBL" id="JAPZBR010000008">
    <property type="protein sequence ID" value="KAJ5340313.1"/>
    <property type="molecule type" value="Genomic_DNA"/>
</dbReference>